<accession>A0A4Y9XQC9</accession>
<dbReference type="AlphaFoldDB" id="A0A4Y9XQC9"/>
<dbReference type="EMBL" id="SEOQ01001396">
    <property type="protein sequence ID" value="TFY51972.1"/>
    <property type="molecule type" value="Genomic_DNA"/>
</dbReference>
<feature type="non-terminal residue" evidence="1">
    <location>
        <position position="1"/>
    </location>
</feature>
<comment type="caution">
    <text evidence="1">The sequence shown here is derived from an EMBL/GenBank/DDBJ whole genome shotgun (WGS) entry which is preliminary data.</text>
</comment>
<sequence>TAMIYNQDAGTNLAIDNTGHIVPFEAKDIYQEHAAKLAMKHFSLQYDQYCIDNEIEVQGRY</sequence>
<reference evidence="1 2" key="1">
    <citation type="submission" date="2019-02" db="EMBL/GenBank/DDBJ databases">
        <title>Genome sequencing of the rare red list fungi Dentipellis fragilis.</title>
        <authorList>
            <person name="Buettner E."/>
            <person name="Kellner H."/>
        </authorList>
    </citation>
    <scope>NUCLEOTIDE SEQUENCE [LARGE SCALE GENOMIC DNA]</scope>
    <source>
        <strain evidence="1 2">DSM 105465</strain>
    </source>
</reference>
<evidence type="ECO:0000313" key="1">
    <source>
        <dbReference type="EMBL" id="TFY51972.1"/>
    </source>
</evidence>
<evidence type="ECO:0000313" key="2">
    <source>
        <dbReference type="Proteomes" id="UP000298327"/>
    </source>
</evidence>
<protein>
    <submittedName>
        <fullName evidence="1">Uncharacterized protein</fullName>
    </submittedName>
</protein>
<gene>
    <name evidence="1" type="ORF">EVG20_g10759</name>
</gene>
<organism evidence="1 2">
    <name type="scientific">Dentipellis fragilis</name>
    <dbReference type="NCBI Taxonomy" id="205917"/>
    <lineage>
        <taxon>Eukaryota</taxon>
        <taxon>Fungi</taxon>
        <taxon>Dikarya</taxon>
        <taxon>Basidiomycota</taxon>
        <taxon>Agaricomycotina</taxon>
        <taxon>Agaricomycetes</taxon>
        <taxon>Russulales</taxon>
        <taxon>Hericiaceae</taxon>
        <taxon>Dentipellis</taxon>
    </lineage>
</organism>
<proteinExistence type="predicted"/>
<dbReference type="Proteomes" id="UP000298327">
    <property type="component" value="Unassembled WGS sequence"/>
</dbReference>
<keyword evidence="2" id="KW-1185">Reference proteome</keyword>
<name>A0A4Y9XQC9_9AGAM</name>